<accession>A0A0T7F8W3</accession>
<dbReference type="Gene3D" id="1.10.260.40">
    <property type="entry name" value="lambda repressor-like DNA-binding domains"/>
    <property type="match status" value="1"/>
</dbReference>
<dbReference type="GO" id="GO:0000976">
    <property type="term" value="F:transcription cis-regulatory region binding"/>
    <property type="evidence" value="ECO:0007669"/>
    <property type="project" value="TreeGrafter"/>
</dbReference>
<dbReference type="InterPro" id="IPR046335">
    <property type="entry name" value="LacI/GalR-like_sensor"/>
</dbReference>
<dbReference type="Pfam" id="PF13377">
    <property type="entry name" value="Peripla_BP_3"/>
    <property type="match status" value="1"/>
</dbReference>
<dbReference type="GO" id="GO:0003700">
    <property type="term" value="F:DNA-binding transcription factor activity"/>
    <property type="evidence" value="ECO:0007669"/>
    <property type="project" value="TreeGrafter"/>
</dbReference>
<dbReference type="EMBL" id="CCRH01000001">
    <property type="protein sequence ID" value="CDZ31333.1"/>
    <property type="molecule type" value="Genomic_DNA"/>
</dbReference>
<keyword evidence="2" id="KW-0238">DNA-binding</keyword>
<sequence length="341" mass="37807">MPPRRARSERVTLLDVANVLGISSITVSRALREPEKVSEPLRQKILRQVEQMGYVPDLAARALASRHNGIIGVLAPALTNHAYLGIMSGIEERVRDTDFRIQYANTNHDADQEYRQVKLFLSQHPAGILLTGLQDQRVSDLLERAPCPVVQIVDLNLLPSGIAVGINHREAAETATRHLLACGYRRIGLIGGSRDLRAQRRHDGYALAMQEAGLYDPSLVMTEHKQTSMQLGCDLFKRLLKAAPDVDAVFCQNDDLALGALFEAQRAGLRVPDDFGICGYNDLDFALCAEPRLTTVRVPRFQMGYQAADLIVRAINDECLPSRVIQLPFNLIQRGSTRPIA</sequence>
<dbReference type="CDD" id="cd01392">
    <property type="entry name" value="HTH_LacI"/>
    <property type="match status" value="1"/>
</dbReference>
<dbReference type="AlphaFoldDB" id="A0A0T7F8W3"/>
<evidence type="ECO:0000259" key="4">
    <source>
        <dbReference type="PROSITE" id="PS50932"/>
    </source>
</evidence>
<dbReference type="OrthoDB" id="8433438at2"/>
<evidence type="ECO:0000256" key="2">
    <source>
        <dbReference type="ARBA" id="ARBA00023125"/>
    </source>
</evidence>
<protein>
    <submittedName>
        <fullName evidence="5">Gluconate utilization system Gnt-I transcriptional repressor</fullName>
    </submittedName>
</protein>
<name>A0A0T7F8W3_NEOGA</name>
<dbReference type="InterPro" id="IPR000843">
    <property type="entry name" value="HTH_LacI"/>
</dbReference>
<dbReference type="Proteomes" id="UP000046176">
    <property type="component" value="Unassembled WGS sequence"/>
</dbReference>
<gene>
    <name evidence="5" type="ORF">NGAL_HAMBI1145_00940</name>
</gene>
<dbReference type="PANTHER" id="PTHR30146">
    <property type="entry name" value="LACI-RELATED TRANSCRIPTIONAL REPRESSOR"/>
    <property type="match status" value="1"/>
</dbReference>
<dbReference type="SMART" id="SM00354">
    <property type="entry name" value="HTH_LACI"/>
    <property type="match status" value="1"/>
</dbReference>
<keyword evidence="3" id="KW-0804">Transcription</keyword>
<dbReference type="RefSeq" id="WP_046664490.1">
    <property type="nucleotide sequence ID" value="NZ_CCRH01000001.1"/>
</dbReference>
<evidence type="ECO:0000313" key="5">
    <source>
        <dbReference type="EMBL" id="CDZ31333.1"/>
    </source>
</evidence>
<dbReference type="PANTHER" id="PTHR30146:SF2">
    <property type="entry name" value="HTH-TYPE TRANSCRIPTIONAL REGULATOR GNTR"/>
    <property type="match status" value="1"/>
</dbReference>
<reference evidence="5 6" key="1">
    <citation type="submission" date="2014-08" db="EMBL/GenBank/DDBJ databases">
        <authorList>
            <person name="Chen Y.-H."/>
        </authorList>
    </citation>
    <scope>NUCLEOTIDE SEQUENCE [LARGE SCALE GENOMIC DNA]</scope>
</reference>
<evidence type="ECO:0000256" key="3">
    <source>
        <dbReference type="ARBA" id="ARBA00023163"/>
    </source>
</evidence>
<dbReference type="PROSITE" id="PS50932">
    <property type="entry name" value="HTH_LACI_2"/>
    <property type="match status" value="1"/>
</dbReference>
<dbReference type="Gene3D" id="3.40.50.2300">
    <property type="match status" value="2"/>
</dbReference>
<dbReference type="Pfam" id="PF00356">
    <property type="entry name" value="LacI"/>
    <property type="match status" value="1"/>
</dbReference>
<evidence type="ECO:0000313" key="6">
    <source>
        <dbReference type="Proteomes" id="UP000046176"/>
    </source>
</evidence>
<feature type="domain" description="HTH lacI-type" evidence="4">
    <location>
        <begin position="11"/>
        <end position="65"/>
    </location>
</feature>
<dbReference type="CDD" id="cd01575">
    <property type="entry name" value="PBP1_GntR"/>
    <property type="match status" value="1"/>
</dbReference>
<dbReference type="InterPro" id="IPR028082">
    <property type="entry name" value="Peripla_BP_I"/>
</dbReference>
<evidence type="ECO:0000256" key="1">
    <source>
        <dbReference type="ARBA" id="ARBA00023015"/>
    </source>
</evidence>
<proteinExistence type="predicted"/>
<dbReference type="SUPFAM" id="SSF47413">
    <property type="entry name" value="lambda repressor-like DNA-binding domains"/>
    <property type="match status" value="1"/>
</dbReference>
<dbReference type="SUPFAM" id="SSF53822">
    <property type="entry name" value="Periplasmic binding protein-like I"/>
    <property type="match status" value="1"/>
</dbReference>
<keyword evidence="1" id="KW-0805">Transcription regulation</keyword>
<dbReference type="InterPro" id="IPR010982">
    <property type="entry name" value="Lambda_DNA-bd_dom_sf"/>
</dbReference>
<organism evidence="5 6">
    <name type="scientific">Neorhizobium galegae bv. officinalis</name>
    <dbReference type="NCBI Taxonomy" id="323656"/>
    <lineage>
        <taxon>Bacteria</taxon>
        <taxon>Pseudomonadati</taxon>
        <taxon>Pseudomonadota</taxon>
        <taxon>Alphaproteobacteria</taxon>
        <taxon>Hyphomicrobiales</taxon>
        <taxon>Rhizobiaceae</taxon>
        <taxon>Rhizobium/Agrobacterium group</taxon>
        <taxon>Neorhizobium</taxon>
    </lineage>
</organism>